<gene>
    <name evidence="1" type="ORF">DB30_03209</name>
</gene>
<organism evidence="1 2">
    <name type="scientific">Enhygromyxa salina</name>
    <dbReference type="NCBI Taxonomy" id="215803"/>
    <lineage>
        <taxon>Bacteria</taxon>
        <taxon>Pseudomonadati</taxon>
        <taxon>Myxococcota</taxon>
        <taxon>Polyangia</taxon>
        <taxon>Nannocystales</taxon>
        <taxon>Nannocystaceae</taxon>
        <taxon>Enhygromyxa</taxon>
    </lineage>
</organism>
<dbReference type="RefSeq" id="WP_052548292.1">
    <property type="nucleotide sequence ID" value="NZ_JMCC02000023.1"/>
</dbReference>
<dbReference type="AlphaFoldDB" id="A0A0C2A277"/>
<name>A0A0C2A277_9BACT</name>
<evidence type="ECO:0000313" key="1">
    <source>
        <dbReference type="EMBL" id="KIG17508.1"/>
    </source>
</evidence>
<protein>
    <submittedName>
        <fullName evidence="1">Uncharacterized protein</fullName>
    </submittedName>
</protein>
<dbReference type="EMBL" id="JMCC02000023">
    <property type="protein sequence ID" value="KIG17508.1"/>
    <property type="molecule type" value="Genomic_DNA"/>
</dbReference>
<comment type="caution">
    <text evidence="1">The sequence shown here is derived from an EMBL/GenBank/DDBJ whole genome shotgun (WGS) entry which is preliminary data.</text>
</comment>
<evidence type="ECO:0000313" key="2">
    <source>
        <dbReference type="Proteomes" id="UP000031599"/>
    </source>
</evidence>
<reference evidence="1 2" key="1">
    <citation type="submission" date="2014-12" db="EMBL/GenBank/DDBJ databases">
        <title>Genome assembly of Enhygromyxa salina DSM 15201.</title>
        <authorList>
            <person name="Sharma G."/>
            <person name="Subramanian S."/>
        </authorList>
    </citation>
    <scope>NUCLEOTIDE SEQUENCE [LARGE SCALE GENOMIC DNA]</scope>
    <source>
        <strain evidence="1 2">DSM 15201</strain>
    </source>
</reference>
<sequence>MTARASSTLAPILALNLLCLSACDKDQAQDQAKDKAREVGEQALDKAHEVGVQAKDKAGELADDALDKGKQMWTERNGQLSDAATGILAKGAQVKGDGVEALLQKGQQLAPVAMDVAKTLHASVDSDVDIEPIIQKLDDEDAQRQLDQRIGDMPRVETINGVDVGFRDVSAWDSGGRESESAYLILWRANTHLIGLVYRSRQRIHIDKMVAEAPRLVGLAQGAL</sequence>
<dbReference type="Proteomes" id="UP000031599">
    <property type="component" value="Unassembled WGS sequence"/>
</dbReference>
<accession>A0A0C2A277</accession>
<dbReference type="Gene3D" id="6.10.140.1430">
    <property type="match status" value="1"/>
</dbReference>
<proteinExistence type="predicted"/>